<keyword evidence="7" id="KW-1133">Transmembrane helix</keyword>
<keyword evidence="7" id="KW-0472">Membrane</keyword>
<evidence type="ECO:0000256" key="4">
    <source>
        <dbReference type="ARBA" id="ARBA00022786"/>
    </source>
</evidence>
<keyword evidence="9" id="KW-1185">Reference proteome</keyword>
<comment type="caution">
    <text evidence="8">The sequence shown here is derived from an EMBL/GenBank/DDBJ whole genome shotgun (WGS) entry which is preliminary data.</text>
</comment>
<evidence type="ECO:0000256" key="5">
    <source>
        <dbReference type="ARBA" id="ARBA00022833"/>
    </source>
</evidence>
<evidence type="ECO:0000256" key="2">
    <source>
        <dbReference type="ARBA" id="ARBA00022723"/>
    </source>
</evidence>
<dbReference type="GO" id="GO:0000151">
    <property type="term" value="C:ubiquitin ligase complex"/>
    <property type="evidence" value="ECO:0007669"/>
    <property type="project" value="TreeGrafter"/>
</dbReference>
<feature type="region of interest" description="Disordered" evidence="6">
    <location>
        <begin position="327"/>
        <end position="350"/>
    </location>
</feature>
<dbReference type="GO" id="GO:0061630">
    <property type="term" value="F:ubiquitin protein ligase activity"/>
    <property type="evidence" value="ECO:0007669"/>
    <property type="project" value="TreeGrafter"/>
</dbReference>
<evidence type="ECO:0000256" key="6">
    <source>
        <dbReference type="SAM" id="MobiDB-lite"/>
    </source>
</evidence>
<dbReference type="GO" id="GO:0016567">
    <property type="term" value="P:protein ubiquitination"/>
    <property type="evidence" value="ECO:0007669"/>
    <property type="project" value="TreeGrafter"/>
</dbReference>
<keyword evidence="7" id="KW-0812">Transmembrane</keyword>
<dbReference type="PANTHER" id="PTHR15067:SF4">
    <property type="entry name" value="E3 UBIQUITIN-PROTEIN LIGASE RNF8"/>
    <property type="match status" value="1"/>
</dbReference>
<dbReference type="GO" id="GO:0008270">
    <property type="term" value="F:zinc ion binding"/>
    <property type="evidence" value="ECO:0007669"/>
    <property type="project" value="UniProtKB-KW"/>
</dbReference>
<feature type="transmembrane region" description="Helical" evidence="7">
    <location>
        <begin position="175"/>
        <end position="195"/>
    </location>
</feature>
<dbReference type="AlphaFoldDB" id="A0A225WMV0"/>
<dbReference type="Proteomes" id="UP000198211">
    <property type="component" value="Unassembled WGS sequence"/>
</dbReference>
<evidence type="ECO:0000256" key="7">
    <source>
        <dbReference type="SAM" id="Phobius"/>
    </source>
</evidence>
<dbReference type="PANTHER" id="PTHR15067">
    <property type="entry name" value="E3 UBIQUITIN-PROTEIN LIGASE RNF8"/>
    <property type="match status" value="1"/>
</dbReference>
<dbReference type="GO" id="GO:0006511">
    <property type="term" value="P:ubiquitin-dependent protein catabolic process"/>
    <property type="evidence" value="ECO:0007669"/>
    <property type="project" value="TreeGrafter"/>
</dbReference>
<feature type="transmembrane region" description="Helical" evidence="7">
    <location>
        <begin position="95"/>
        <end position="118"/>
    </location>
</feature>
<evidence type="ECO:0000256" key="1">
    <source>
        <dbReference type="ARBA" id="ARBA00022679"/>
    </source>
</evidence>
<dbReference type="GO" id="GO:0005829">
    <property type="term" value="C:cytosol"/>
    <property type="evidence" value="ECO:0007669"/>
    <property type="project" value="TreeGrafter"/>
</dbReference>
<sequence length="391" mass="43267">MYHLFLLLARVVLGVLRPQELQQTKETLIPFVLLRCQLLVSTMEPSAPTQRVELGLLVVWLTALAVLRALLALTQARFQQLLTRPMTQLRDLQRLGAVLVVVIALNLGLAASCSRLGLFSDRIVHVPWFEASLMLLRTLELGVQVGFHSLDVRAASISEEETGAGYSENSEFHLLLMQTVLSGCYLVQLVLYYLYVISIDQFRVSLFDLILILNVKNATVRLLEKVKHVKLYHQVVLDLDRLFPDATAEELESVADDVLCLRQCLQKASVSDALAGLDPLTRMANGLGMDGSLTPEVGAAAGGARTRSTSMRCPMCRKQVCGEKCDDTASVQPGEHHPRQPEVEREEPQEIMQRQLVAGNNTQRELPTQAGTNAAAPDEVLRFSSTFLLAT</sequence>
<keyword evidence="2" id="KW-0479">Metal-binding</keyword>
<proteinExistence type="predicted"/>
<keyword evidence="5" id="KW-0862">Zinc</keyword>
<protein>
    <submittedName>
        <fullName evidence="8">Uncharacterized protein</fullName>
    </submittedName>
</protein>
<feature type="compositionally biased region" description="Basic and acidic residues" evidence="6">
    <location>
        <begin position="334"/>
        <end position="348"/>
    </location>
</feature>
<keyword evidence="1" id="KW-0808">Transferase</keyword>
<dbReference type="STRING" id="4795.A0A225WMV0"/>
<feature type="transmembrane region" description="Helical" evidence="7">
    <location>
        <begin position="54"/>
        <end position="74"/>
    </location>
</feature>
<name>A0A225WMV0_9STRA</name>
<evidence type="ECO:0000313" key="9">
    <source>
        <dbReference type="Proteomes" id="UP000198211"/>
    </source>
</evidence>
<accession>A0A225WMV0</accession>
<keyword evidence="4" id="KW-0833">Ubl conjugation pathway</keyword>
<dbReference type="OrthoDB" id="8062037at2759"/>
<gene>
    <name evidence="8" type="ORF">PHMEG_0007423</name>
</gene>
<reference evidence="9" key="1">
    <citation type="submission" date="2017-03" db="EMBL/GenBank/DDBJ databases">
        <title>Phytopthora megakarya and P. palmivora, two closely related causual agents of cacao black pod achieved similar genome size and gene model numbers by different mechanisms.</title>
        <authorList>
            <person name="Ali S."/>
            <person name="Shao J."/>
            <person name="Larry D.J."/>
            <person name="Kronmiller B."/>
            <person name="Shen D."/>
            <person name="Strem M.D."/>
            <person name="Melnick R.L."/>
            <person name="Guiltinan M.J."/>
            <person name="Tyler B.M."/>
            <person name="Meinhardt L.W."/>
            <person name="Bailey B.A."/>
        </authorList>
    </citation>
    <scope>NUCLEOTIDE SEQUENCE [LARGE SCALE GENOMIC DNA]</scope>
    <source>
        <strain evidence="9">zdho120</strain>
    </source>
</reference>
<organism evidence="8 9">
    <name type="scientific">Phytophthora megakarya</name>
    <dbReference type="NCBI Taxonomy" id="4795"/>
    <lineage>
        <taxon>Eukaryota</taxon>
        <taxon>Sar</taxon>
        <taxon>Stramenopiles</taxon>
        <taxon>Oomycota</taxon>
        <taxon>Peronosporomycetes</taxon>
        <taxon>Peronosporales</taxon>
        <taxon>Peronosporaceae</taxon>
        <taxon>Phytophthora</taxon>
    </lineage>
</organism>
<keyword evidence="3" id="KW-0863">Zinc-finger</keyword>
<evidence type="ECO:0000313" key="8">
    <source>
        <dbReference type="EMBL" id="OWZ18469.1"/>
    </source>
</evidence>
<evidence type="ECO:0000256" key="3">
    <source>
        <dbReference type="ARBA" id="ARBA00022771"/>
    </source>
</evidence>
<dbReference type="EMBL" id="NBNE01000582">
    <property type="protein sequence ID" value="OWZ18469.1"/>
    <property type="molecule type" value="Genomic_DNA"/>
</dbReference>